<sequence>MRSKSEIPNRYRPDGYDYYPIDSQLSDENKLSLQLTSFKEQHSDLYNVVRFIHALITVLKHHPNGEVDLIMNPESSIAEMLTYKTQQWQTLEEVLLGIRNNQIHAYVNVRVLSDYDKSGDFNVCVYSFELIAQNGQYILKQSEPVPLFPDNCRVKILPTNVGIVRLLAKYRMILKVQSESNRYGLTQYEYAKSVTYLTQWLSSFLFSDNGIILGLSDVGETKIKLLFSKTTYLDFNYEVNKRIKGGHPFQLSIITKPMSFSNDLLILPIVIDGDSIRAIDRQEFKETLNVNFIYGDKVDVFMGLKTLYNLYISQSH</sequence>
<dbReference type="RefSeq" id="WP_086959818.1">
    <property type="nucleotide sequence ID" value="NZ_FUKS01000017.1"/>
</dbReference>
<dbReference type="Proteomes" id="UP000252479">
    <property type="component" value="Unassembled WGS sequence"/>
</dbReference>
<dbReference type="EMBL" id="QPGL01000002">
    <property type="protein sequence ID" value="RCS70767.1"/>
    <property type="molecule type" value="Genomic_DNA"/>
</dbReference>
<gene>
    <name evidence="1" type="ORF">CIK83_15245</name>
</gene>
<protein>
    <submittedName>
        <fullName evidence="1">Uncharacterized protein</fullName>
    </submittedName>
</protein>
<proteinExistence type="predicted"/>
<evidence type="ECO:0000313" key="2">
    <source>
        <dbReference type="Proteomes" id="UP000252479"/>
    </source>
</evidence>
<keyword evidence="2" id="KW-1185">Reference proteome</keyword>
<accession>A0A368LJ85</accession>
<organism evidence="1 2">
    <name type="scientific">Vibrio casei</name>
    <dbReference type="NCBI Taxonomy" id="673372"/>
    <lineage>
        <taxon>Bacteria</taxon>
        <taxon>Pseudomonadati</taxon>
        <taxon>Pseudomonadota</taxon>
        <taxon>Gammaproteobacteria</taxon>
        <taxon>Vibrionales</taxon>
        <taxon>Vibrionaceae</taxon>
        <taxon>Vibrio</taxon>
    </lineage>
</organism>
<comment type="caution">
    <text evidence="1">The sequence shown here is derived from an EMBL/GenBank/DDBJ whole genome shotgun (WGS) entry which is preliminary data.</text>
</comment>
<evidence type="ECO:0000313" key="1">
    <source>
        <dbReference type="EMBL" id="RCS70767.1"/>
    </source>
</evidence>
<reference evidence="1 2" key="1">
    <citation type="journal article" date="2017" name="Elife">
        <title>Extensive horizontal gene transfer in cheese-associated bacteria.</title>
        <authorList>
            <person name="Bonham K.S."/>
            <person name="Wolfe B.E."/>
            <person name="Dutton R.J."/>
        </authorList>
    </citation>
    <scope>NUCLEOTIDE SEQUENCE [LARGE SCALE GENOMIC DNA]</scope>
    <source>
        <strain evidence="1 2">JB196</strain>
    </source>
</reference>
<dbReference type="AlphaFoldDB" id="A0A368LJ85"/>
<name>A0A368LJ85_9VIBR</name>
<dbReference type="GeneID" id="303190280"/>